<dbReference type="Pfam" id="PF07883">
    <property type="entry name" value="Cupin_2"/>
    <property type="match status" value="1"/>
</dbReference>
<evidence type="ECO:0000256" key="3">
    <source>
        <dbReference type="ARBA" id="ARBA00023163"/>
    </source>
</evidence>
<reference evidence="5" key="1">
    <citation type="journal article" date="2021" name="PeerJ">
        <title>Extensive microbial diversity within the chicken gut microbiome revealed by metagenomics and culture.</title>
        <authorList>
            <person name="Gilroy R."/>
            <person name="Ravi A."/>
            <person name="Getino M."/>
            <person name="Pursley I."/>
            <person name="Horton D.L."/>
            <person name="Alikhan N.F."/>
            <person name="Baker D."/>
            <person name="Gharbi K."/>
            <person name="Hall N."/>
            <person name="Watson M."/>
            <person name="Adriaenssens E.M."/>
            <person name="Foster-Nyarko E."/>
            <person name="Jarju S."/>
            <person name="Secka A."/>
            <person name="Antonio M."/>
            <person name="Oren A."/>
            <person name="Chaudhuri R.R."/>
            <person name="La Ragione R."/>
            <person name="Hildebrand F."/>
            <person name="Pallen M.J."/>
        </authorList>
    </citation>
    <scope>NUCLEOTIDE SEQUENCE</scope>
    <source>
        <strain evidence="5">ChiSxjej3B15-1167</strain>
    </source>
</reference>
<dbReference type="SMART" id="SM00342">
    <property type="entry name" value="HTH_ARAC"/>
    <property type="match status" value="1"/>
</dbReference>
<dbReference type="SUPFAM" id="SSF46689">
    <property type="entry name" value="Homeodomain-like"/>
    <property type="match status" value="2"/>
</dbReference>
<dbReference type="InterPro" id="IPR013096">
    <property type="entry name" value="Cupin_2"/>
</dbReference>
<name>A0A9D2BD85_9FIRM</name>
<dbReference type="PANTHER" id="PTHR43280:SF28">
    <property type="entry name" value="HTH-TYPE TRANSCRIPTIONAL ACTIVATOR RHAS"/>
    <property type="match status" value="1"/>
</dbReference>
<dbReference type="Gene3D" id="2.60.120.10">
    <property type="entry name" value="Jelly Rolls"/>
    <property type="match status" value="1"/>
</dbReference>
<dbReference type="GO" id="GO:0043565">
    <property type="term" value="F:sequence-specific DNA binding"/>
    <property type="evidence" value="ECO:0007669"/>
    <property type="project" value="InterPro"/>
</dbReference>
<evidence type="ECO:0000313" key="6">
    <source>
        <dbReference type="Proteomes" id="UP000886805"/>
    </source>
</evidence>
<accession>A0A9D2BD85</accession>
<protein>
    <submittedName>
        <fullName evidence="5">AraC family transcriptional regulator</fullName>
    </submittedName>
</protein>
<dbReference type="InterPro" id="IPR009057">
    <property type="entry name" value="Homeodomain-like_sf"/>
</dbReference>
<keyword evidence="2" id="KW-0238">DNA-binding</keyword>
<dbReference type="AlphaFoldDB" id="A0A9D2BD85"/>
<evidence type="ECO:0000256" key="1">
    <source>
        <dbReference type="ARBA" id="ARBA00023015"/>
    </source>
</evidence>
<sequence length="317" mass="36667">MSQSDLQKQSLSHENSDALHEGVPSPIYSHNPYQGGAFPLLVLDVAKQVCTPSNEGFRVLHWHEEVQFIRVIKGAVLTRIYDEEIVVREGCCLFINRMVPHKTTEKEDCQYHSFIIPEQMLSFFPGSIMEKRDVKFFLYHPGFTHFLIDPGISAHQPVLDKLKILDSLYFSSSQKEKPHYEYGLSTAIVTLWLAFLSILPSLPAEAPERDYLRIRELLSFVHSHYNEELSVESIAAAAHISKTECLRCFRRYVGESPYQYLIKYRLHRSTAFLKETTRPVTQIAAETGFASSSVYIRYFRKWYGCTPGQYRKHHLAR</sequence>
<evidence type="ECO:0000313" key="5">
    <source>
        <dbReference type="EMBL" id="HIX71906.1"/>
    </source>
</evidence>
<dbReference type="GO" id="GO:0003700">
    <property type="term" value="F:DNA-binding transcription factor activity"/>
    <property type="evidence" value="ECO:0007669"/>
    <property type="project" value="InterPro"/>
</dbReference>
<dbReference type="Pfam" id="PF12833">
    <property type="entry name" value="HTH_18"/>
    <property type="match status" value="1"/>
</dbReference>
<dbReference type="PROSITE" id="PS01124">
    <property type="entry name" value="HTH_ARAC_FAMILY_2"/>
    <property type="match status" value="1"/>
</dbReference>
<keyword evidence="3" id="KW-0804">Transcription</keyword>
<evidence type="ECO:0000259" key="4">
    <source>
        <dbReference type="PROSITE" id="PS01124"/>
    </source>
</evidence>
<dbReference type="PROSITE" id="PS00041">
    <property type="entry name" value="HTH_ARAC_FAMILY_1"/>
    <property type="match status" value="1"/>
</dbReference>
<dbReference type="InterPro" id="IPR014710">
    <property type="entry name" value="RmlC-like_jellyroll"/>
</dbReference>
<dbReference type="InterPro" id="IPR018060">
    <property type="entry name" value="HTH_AraC"/>
</dbReference>
<dbReference type="InterPro" id="IPR020449">
    <property type="entry name" value="Tscrpt_reg_AraC-type_HTH"/>
</dbReference>
<comment type="caution">
    <text evidence="5">The sequence shown here is derived from an EMBL/GenBank/DDBJ whole genome shotgun (WGS) entry which is preliminary data.</text>
</comment>
<dbReference type="InterPro" id="IPR018062">
    <property type="entry name" value="HTH_AraC-typ_CS"/>
</dbReference>
<dbReference type="Gene3D" id="1.10.10.60">
    <property type="entry name" value="Homeodomain-like"/>
    <property type="match status" value="2"/>
</dbReference>
<dbReference type="EMBL" id="DXEQ01000080">
    <property type="protein sequence ID" value="HIX71906.1"/>
    <property type="molecule type" value="Genomic_DNA"/>
</dbReference>
<dbReference type="PANTHER" id="PTHR43280">
    <property type="entry name" value="ARAC-FAMILY TRANSCRIPTIONAL REGULATOR"/>
    <property type="match status" value="1"/>
</dbReference>
<organism evidence="5 6">
    <name type="scientific">Candidatus Anaerobutyricum stercoripullorum</name>
    <dbReference type="NCBI Taxonomy" id="2838456"/>
    <lineage>
        <taxon>Bacteria</taxon>
        <taxon>Bacillati</taxon>
        <taxon>Bacillota</taxon>
        <taxon>Clostridia</taxon>
        <taxon>Lachnospirales</taxon>
        <taxon>Lachnospiraceae</taxon>
        <taxon>Anaerobutyricum</taxon>
    </lineage>
</organism>
<evidence type="ECO:0000256" key="2">
    <source>
        <dbReference type="ARBA" id="ARBA00023125"/>
    </source>
</evidence>
<dbReference type="InterPro" id="IPR011051">
    <property type="entry name" value="RmlC_Cupin_sf"/>
</dbReference>
<gene>
    <name evidence="5" type="ORF">H9849_02675</name>
</gene>
<keyword evidence="1" id="KW-0805">Transcription regulation</keyword>
<dbReference type="SUPFAM" id="SSF51182">
    <property type="entry name" value="RmlC-like cupins"/>
    <property type="match status" value="1"/>
</dbReference>
<reference evidence="5" key="2">
    <citation type="submission" date="2021-04" db="EMBL/GenBank/DDBJ databases">
        <authorList>
            <person name="Gilroy R."/>
        </authorList>
    </citation>
    <scope>NUCLEOTIDE SEQUENCE</scope>
    <source>
        <strain evidence="5">ChiSxjej3B15-1167</strain>
    </source>
</reference>
<dbReference type="CDD" id="cd02208">
    <property type="entry name" value="cupin_RmlC-like"/>
    <property type="match status" value="1"/>
</dbReference>
<feature type="domain" description="HTH araC/xylS-type" evidence="4">
    <location>
        <begin position="215"/>
        <end position="313"/>
    </location>
</feature>
<proteinExistence type="predicted"/>
<dbReference type="Proteomes" id="UP000886805">
    <property type="component" value="Unassembled WGS sequence"/>
</dbReference>
<dbReference type="PRINTS" id="PR00032">
    <property type="entry name" value="HTHARAC"/>
</dbReference>